<evidence type="ECO:0000313" key="2">
    <source>
        <dbReference type="Proteomes" id="UP000789920"/>
    </source>
</evidence>
<protein>
    <submittedName>
        <fullName evidence="1">29110_t:CDS:1</fullName>
    </submittedName>
</protein>
<organism evidence="1 2">
    <name type="scientific">Racocetra persica</name>
    <dbReference type="NCBI Taxonomy" id="160502"/>
    <lineage>
        <taxon>Eukaryota</taxon>
        <taxon>Fungi</taxon>
        <taxon>Fungi incertae sedis</taxon>
        <taxon>Mucoromycota</taxon>
        <taxon>Glomeromycotina</taxon>
        <taxon>Glomeromycetes</taxon>
        <taxon>Diversisporales</taxon>
        <taxon>Gigasporaceae</taxon>
        <taxon>Racocetra</taxon>
    </lineage>
</organism>
<comment type="caution">
    <text evidence="1">The sequence shown here is derived from an EMBL/GenBank/DDBJ whole genome shotgun (WGS) entry which is preliminary data.</text>
</comment>
<dbReference type="EMBL" id="CAJVQC010029619">
    <property type="protein sequence ID" value="CAG8743165.1"/>
    <property type="molecule type" value="Genomic_DNA"/>
</dbReference>
<feature type="non-terminal residue" evidence="1">
    <location>
        <position position="1"/>
    </location>
</feature>
<evidence type="ECO:0000313" key="1">
    <source>
        <dbReference type="EMBL" id="CAG8743165.1"/>
    </source>
</evidence>
<sequence>AKDKLCKHRETIVKKIKDTLFEVFQDKLNKIDLSAFADTIKTFKESQNTK</sequence>
<dbReference type="Proteomes" id="UP000789920">
    <property type="component" value="Unassembled WGS sequence"/>
</dbReference>
<name>A0ACA9QA99_9GLOM</name>
<gene>
    <name evidence="1" type="ORF">RPERSI_LOCUS13368</name>
</gene>
<reference evidence="1" key="1">
    <citation type="submission" date="2021-06" db="EMBL/GenBank/DDBJ databases">
        <authorList>
            <person name="Kallberg Y."/>
            <person name="Tangrot J."/>
            <person name="Rosling A."/>
        </authorList>
    </citation>
    <scope>NUCLEOTIDE SEQUENCE</scope>
    <source>
        <strain evidence="1">MA461A</strain>
    </source>
</reference>
<keyword evidence="2" id="KW-1185">Reference proteome</keyword>
<proteinExistence type="predicted"/>
<accession>A0ACA9QA99</accession>